<keyword evidence="2" id="KW-1185">Reference proteome</keyword>
<dbReference type="EMBL" id="JABANO010006935">
    <property type="protein sequence ID" value="KAF4750955.1"/>
    <property type="molecule type" value="Genomic_DNA"/>
</dbReference>
<comment type="caution">
    <text evidence="1">The sequence shown here is derived from an EMBL/GenBank/DDBJ whole genome shotgun (WGS) entry which is preliminary data.</text>
</comment>
<evidence type="ECO:0000313" key="2">
    <source>
        <dbReference type="Proteomes" id="UP000553632"/>
    </source>
</evidence>
<dbReference type="AlphaFoldDB" id="A0A7J6U0S0"/>
<organism evidence="1 2">
    <name type="scientific">Perkinsus olseni</name>
    <name type="common">Perkinsus atlanticus</name>
    <dbReference type="NCBI Taxonomy" id="32597"/>
    <lineage>
        <taxon>Eukaryota</taxon>
        <taxon>Sar</taxon>
        <taxon>Alveolata</taxon>
        <taxon>Perkinsozoa</taxon>
        <taxon>Perkinsea</taxon>
        <taxon>Perkinsida</taxon>
        <taxon>Perkinsidae</taxon>
        <taxon>Perkinsus</taxon>
    </lineage>
</organism>
<dbReference type="Proteomes" id="UP000553632">
    <property type="component" value="Unassembled WGS sequence"/>
</dbReference>
<evidence type="ECO:0000313" key="1">
    <source>
        <dbReference type="EMBL" id="KAF4750955.1"/>
    </source>
</evidence>
<accession>A0A7J6U0S0</accession>
<reference evidence="1 2" key="1">
    <citation type="submission" date="2020-04" db="EMBL/GenBank/DDBJ databases">
        <title>Perkinsus olseni comparative genomics.</title>
        <authorList>
            <person name="Bogema D.R."/>
        </authorList>
    </citation>
    <scope>NUCLEOTIDE SEQUENCE [LARGE SCALE GENOMIC DNA]</scope>
    <source>
        <strain evidence="1 2">ATCC PRA-207</strain>
    </source>
</reference>
<gene>
    <name evidence="1" type="ORF">FOZ63_008709</name>
</gene>
<feature type="non-terminal residue" evidence="1">
    <location>
        <position position="282"/>
    </location>
</feature>
<protein>
    <submittedName>
        <fullName evidence="1">Uncharacterized protein</fullName>
    </submittedName>
</protein>
<proteinExistence type="predicted"/>
<name>A0A7J6U0S0_PEROL</name>
<sequence length="282" mass="29854">VFEKSTVYLDRAPTAAAGFSDSNFKTGGGFTLTNGDEDKILSLSASNVLNFRLEGGSGASAIKKGSTVRLILSPLTLWHSGSTCFVGCTADPLVSTAVCVGSEMTCSMESSVVAQPGMDVTPGRRLNVVKITLPSNSMTDITAGEMHDFTLSGLTLPEGGAGWFPTRIGVEISEGGTDLKPDYTTSDGFIWKDHSSPGSNARLLVTGYSGYGPDPFEEDTSNKLTSAVDVSIFVPDEVGVSCRTTDGAVVRDDLEVFDHDLDDDYYYDNVKGYWSGLTDDGS</sequence>
<feature type="non-terminal residue" evidence="1">
    <location>
        <position position="1"/>
    </location>
</feature>